<gene>
    <name evidence="2" type="ORF">HA039_30985</name>
</gene>
<keyword evidence="1" id="KW-1133">Transmembrane helix</keyword>
<keyword evidence="1" id="KW-0472">Membrane</keyword>
<keyword evidence="1" id="KW-0812">Transmembrane</keyword>
<evidence type="ECO:0000256" key="1">
    <source>
        <dbReference type="SAM" id="Phobius"/>
    </source>
</evidence>
<dbReference type="RefSeq" id="WP_167034950.1">
    <property type="nucleotide sequence ID" value="NZ_CP050177.1"/>
</dbReference>
<feature type="transmembrane region" description="Helical" evidence="1">
    <location>
        <begin position="189"/>
        <end position="207"/>
    </location>
</feature>
<proteinExistence type="predicted"/>
<dbReference type="EMBL" id="CP050177">
    <property type="protein sequence ID" value="QIQ06151.1"/>
    <property type="molecule type" value="Genomic_DNA"/>
</dbReference>
<feature type="transmembrane region" description="Helical" evidence="1">
    <location>
        <begin position="150"/>
        <end position="169"/>
    </location>
</feature>
<protein>
    <recommendedName>
        <fullName evidence="4">ABC transporter</fullName>
    </recommendedName>
</protein>
<evidence type="ECO:0000313" key="3">
    <source>
        <dbReference type="Proteomes" id="UP000501179"/>
    </source>
</evidence>
<evidence type="ECO:0008006" key="4">
    <source>
        <dbReference type="Google" id="ProtNLM"/>
    </source>
</evidence>
<dbReference type="AlphaFoldDB" id="A0A6G9H7F9"/>
<evidence type="ECO:0000313" key="2">
    <source>
        <dbReference type="EMBL" id="QIQ06151.1"/>
    </source>
</evidence>
<name>A0A6G9H7F9_9ACTN</name>
<sequence length="224" mass="21929">MRALLRYYGVLLLRSQRWLPPVVAYAGLVAISTDGVSRLGSQLGWNAAALVPVLAWLTRSLLTGEPPAARACLAAATGTRRPQYAALAVPLAAGLLLMALAAAVALLTCPVPADVPLASVLGGGLATGVVCCLAGSALGALCAPPLLRTTAGGAAGLVLGSVLLLVFSASPVNAAVRDAVSSGPAGAPFPALPLPAALALAAACWWASARAAGRVGGGTGPESG</sequence>
<reference evidence="2 3" key="1">
    <citation type="submission" date="2020-03" db="EMBL/GenBank/DDBJ databases">
        <title>A novel species.</title>
        <authorList>
            <person name="Gao J."/>
        </authorList>
    </citation>
    <scope>NUCLEOTIDE SEQUENCE [LARGE SCALE GENOMIC DNA]</scope>
    <source>
        <strain evidence="2 3">QMT-12</strain>
    </source>
</reference>
<feature type="transmembrane region" description="Helical" evidence="1">
    <location>
        <begin position="84"/>
        <end position="108"/>
    </location>
</feature>
<keyword evidence="3" id="KW-1185">Reference proteome</keyword>
<accession>A0A6G9H7F9</accession>
<feature type="transmembrane region" description="Helical" evidence="1">
    <location>
        <begin position="120"/>
        <end position="143"/>
    </location>
</feature>
<dbReference type="KEGG" id="slia:HA039_30985"/>
<dbReference type="Proteomes" id="UP000501179">
    <property type="component" value="Chromosome"/>
</dbReference>
<organism evidence="2 3">
    <name type="scientific">Streptomyces liangshanensis</name>
    <dbReference type="NCBI Taxonomy" id="2717324"/>
    <lineage>
        <taxon>Bacteria</taxon>
        <taxon>Bacillati</taxon>
        <taxon>Actinomycetota</taxon>
        <taxon>Actinomycetes</taxon>
        <taxon>Kitasatosporales</taxon>
        <taxon>Streptomycetaceae</taxon>
        <taxon>Streptomyces</taxon>
    </lineage>
</organism>